<evidence type="ECO:0000256" key="7">
    <source>
        <dbReference type="ARBA" id="ARBA00022989"/>
    </source>
</evidence>
<dbReference type="PANTHER" id="PTHR13713">
    <property type="entry name" value="SIALYLTRANSFERASE"/>
    <property type="match status" value="1"/>
</dbReference>
<dbReference type="InterPro" id="IPR001675">
    <property type="entry name" value="Glyco_trans_29"/>
</dbReference>
<keyword evidence="5" id="KW-0812">Transmembrane</keyword>
<comment type="function">
    <text evidence="20">Transfers the sialyl group (N-acetyl-alpha-neuraminyl or NeuAc) from CMP-NeuAc to the non-reducing terminal galactose (Gal) of glycosphingolipids forming gangliosides (important molecules involved in the regulation of multiple cellular processes, including cell proliferation and differentiation, apoptosis, embryogenesis, development, and oncogenesis). Mainly involved in the biosynthesis of ganglioside GM3 but can also use different glycolipids as substrate acceptors such as D-galactosylceramide (GalCer), asialo-GM2 (GA2) and asialo-GM1 (GA1), although less preferentially than beta-D-Gal-(1-&gt;4)-beta-D-Glc-(1&lt;-&gt;1)-Cer (LacCer).</text>
</comment>
<keyword evidence="11" id="KW-1015">Disulfide bond</keyword>
<evidence type="ECO:0000256" key="8">
    <source>
        <dbReference type="ARBA" id="ARBA00023034"/>
    </source>
</evidence>
<dbReference type="STRING" id="113540.ENSSFOP00015030977"/>
<dbReference type="AlphaFoldDB" id="A0A0P7TUX8"/>
<comment type="caution">
    <text evidence="25">The sequence shown here is derived from an EMBL/GenBank/DDBJ whole genome shotgun (WGS) entry which is preliminary data.</text>
</comment>
<dbReference type="Proteomes" id="UP000034805">
    <property type="component" value="Unassembled WGS sequence"/>
</dbReference>
<evidence type="ECO:0000256" key="10">
    <source>
        <dbReference type="ARBA" id="ARBA00023136"/>
    </source>
</evidence>
<evidence type="ECO:0000313" key="25">
    <source>
        <dbReference type="EMBL" id="KPP61467.1"/>
    </source>
</evidence>
<evidence type="ECO:0000256" key="6">
    <source>
        <dbReference type="ARBA" id="ARBA00022968"/>
    </source>
</evidence>
<dbReference type="InterPro" id="IPR012163">
    <property type="entry name" value="Sialyl_trans"/>
</dbReference>
<dbReference type="PIRSF" id="PIRSF005557">
    <property type="entry name" value="Sialyl_trans"/>
    <property type="match status" value="1"/>
</dbReference>
<evidence type="ECO:0000256" key="1">
    <source>
        <dbReference type="ARBA" id="ARBA00004323"/>
    </source>
</evidence>
<feature type="non-terminal residue" evidence="25">
    <location>
        <position position="1"/>
    </location>
</feature>
<organism evidence="25 26">
    <name type="scientific">Scleropages formosus</name>
    <name type="common">Asian bonytongue</name>
    <name type="synonym">Osteoglossum formosum</name>
    <dbReference type="NCBI Taxonomy" id="113540"/>
    <lineage>
        <taxon>Eukaryota</taxon>
        <taxon>Metazoa</taxon>
        <taxon>Chordata</taxon>
        <taxon>Craniata</taxon>
        <taxon>Vertebrata</taxon>
        <taxon>Euteleostomi</taxon>
        <taxon>Actinopterygii</taxon>
        <taxon>Neopterygii</taxon>
        <taxon>Teleostei</taxon>
        <taxon>Osteoglossocephala</taxon>
        <taxon>Osteoglossomorpha</taxon>
        <taxon>Osteoglossiformes</taxon>
        <taxon>Osteoglossidae</taxon>
        <taxon>Scleropages</taxon>
    </lineage>
</organism>
<keyword evidence="3 25" id="KW-0328">Glycosyltransferase</keyword>
<evidence type="ECO:0000256" key="11">
    <source>
        <dbReference type="ARBA" id="ARBA00023157"/>
    </source>
</evidence>
<evidence type="ECO:0000256" key="21">
    <source>
        <dbReference type="ARBA" id="ARBA00048050"/>
    </source>
</evidence>
<reference evidence="25 26" key="1">
    <citation type="submission" date="2015-08" db="EMBL/GenBank/DDBJ databases">
        <title>The genome of the Asian arowana (Scleropages formosus).</title>
        <authorList>
            <person name="Tan M.H."/>
            <person name="Gan H.M."/>
            <person name="Croft L.J."/>
            <person name="Austin C.M."/>
        </authorList>
    </citation>
    <scope>NUCLEOTIDE SEQUENCE [LARGE SCALE GENOMIC DNA]</scope>
    <source>
        <strain evidence="25">Aro1</strain>
    </source>
</reference>
<evidence type="ECO:0000256" key="3">
    <source>
        <dbReference type="ARBA" id="ARBA00022676"/>
    </source>
</evidence>
<evidence type="ECO:0000313" key="26">
    <source>
        <dbReference type="Proteomes" id="UP000034805"/>
    </source>
</evidence>
<evidence type="ECO:0000256" key="14">
    <source>
        <dbReference type="ARBA" id="ARBA00039792"/>
    </source>
</evidence>
<evidence type="ECO:0000256" key="9">
    <source>
        <dbReference type="ARBA" id="ARBA00023098"/>
    </source>
</evidence>
<evidence type="ECO:0000256" key="22">
    <source>
        <dbReference type="ARBA" id="ARBA00048805"/>
    </source>
</evidence>
<dbReference type="GO" id="GO:0047291">
    <property type="term" value="F:lactosylceramide alpha-2,3-sialyltransferase activity"/>
    <property type="evidence" value="ECO:0007669"/>
    <property type="project" value="UniProtKB-EC"/>
</dbReference>
<evidence type="ECO:0000256" key="19">
    <source>
        <dbReference type="ARBA" id="ARBA00043651"/>
    </source>
</evidence>
<evidence type="ECO:0000256" key="12">
    <source>
        <dbReference type="ARBA" id="ARBA00023180"/>
    </source>
</evidence>
<keyword evidence="12" id="KW-0325">Glycoprotein</keyword>
<dbReference type="EMBL" id="JARO02009573">
    <property type="protein sequence ID" value="KPP61467.1"/>
    <property type="molecule type" value="Genomic_DNA"/>
</dbReference>
<dbReference type="PANTHER" id="PTHR13713:SF60">
    <property type="entry name" value="LACTOSYLCERAMIDE ALPHA-2,3-SIALYLTRANSFERASE"/>
    <property type="match status" value="1"/>
</dbReference>
<proteinExistence type="inferred from homology"/>
<dbReference type="Gene3D" id="3.90.1480.20">
    <property type="entry name" value="Glycosyl transferase family 29"/>
    <property type="match status" value="1"/>
</dbReference>
<feature type="disulfide bond" evidence="24">
    <location>
        <begin position="86"/>
        <end position="234"/>
    </location>
</feature>
<dbReference type="InterPro" id="IPR051142">
    <property type="entry name" value="Glycosyltransferase_29"/>
</dbReference>
<dbReference type="GO" id="GO:0006629">
    <property type="term" value="P:lipid metabolic process"/>
    <property type="evidence" value="ECO:0007669"/>
    <property type="project" value="UniProtKB-KW"/>
</dbReference>
<comment type="catalytic activity">
    <reaction evidence="23">
        <text>ganglioside GA1 (d18:1(4E)/18:0) + CMP-N-acetyl-beta-neuraminate = ganglioside GM1 (d18:1(4E)/18:0) + CMP + H(+)</text>
        <dbReference type="Rhea" id="RHEA:41784"/>
        <dbReference type="ChEBI" id="CHEBI:15378"/>
        <dbReference type="ChEBI" id="CHEBI:57812"/>
        <dbReference type="ChEBI" id="CHEBI:60377"/>
        <dbReference type="ChEBI" id="CHEBI:73110"/>
        <dbReference type="ChEBI" id="CHEBI:78484"/>
    </reaction>
    <physiologicalReaction direction="left-to-right" evidence="23">
        <dbReference type="Rhea" id="RHEA:41785"/>
    </physiologicalReaction>
</comment>
<evidence type="ECO:0000256" key="15">
    <source>
        <dbReference type="ARBA" id="ARBA00041341"/>
    </source>
</evidence>
<evidence type="ECO:0000256" key="18">
    <source>
        <dbReference type="ARBA" id="ARBA00042545"/>
    </source>
</evidence>
<protein>
    <recommendedName>
        <fullName evidence="14">Lactosylceramide alpha-2,3-sialyltransferase</fullName>
        <ecNumber evidence="13">2.4.3.9</ecNumber>
    </recommendedName>
    <alternativeName>
        <fullName evidence="15">CMP-NeuAc:lactosylceramide alpha-2,3-sialyltransferase</fullName>
    </alternativeName>
    <alternativeName>
        <fullName evidence="18">Ganglioside GM3 synthase</fullName>
    </alternativeName>
    <alternativeName>
        <fullName evidence="17">ST3Gal V</fullName>
    </alternativeName>
    <alternativeName>
        <fullName evidence="16">Sialyltransferase 9</fullName>
    </alternativeName>
</protein>
<comment type="catalytic activity">
    <reaction evidence="19">
        <text>a beta-D-Gal-(1-&gt;4)-beta-D-Glc-(1&lt;-&gt;1)-Cer(d18:1(4E)) + CMP-N-acetyl-beta-neuraminate = a ganglioside GM3 (d18:1(4E)) + CMP + H(+)</text>
        <dbReference type="Rhea" id="RHEA:18417"/>
        <dbReference type="ChEBI" id="CHEBI:15378"/>
        <dbReference type="ChEBI" id="CHEBI:17950"/>
        <dbReference type="ChEBI" id="CHEBI:57812"/>
        <dbReference type="ChEBI" id="CHEBI:60065"/>
        <dbReference type="ChEBI" id="CHEBI:60377"/>
        <dbReference type="EC" id="2.4.3.9"/>
    </reaction>
    <physiologicalReaction direction="left-to-right" evidence="19">
        <dbReference type="Rhea" id="RHEA:18418"/>
    </physiologicalReaction>
</comment>
<evidence type="ECO:0000256" key="24">
    <source>
        <dbReference type="PIRSR" id="PIRSR005557-2"/>
    </source>
</evidence>
<keyword evidence="10" id="KW-0472">Membrane</keyword>
<evidence type="ECO:0000256" key="5">
    <source>
        <dbReference type="ARBA" id="ARBA00022692"/>
    </source>
</evidence>
<keyword evidence="6" id="KW-0735">Signal-anchor</keyword>
<name>A0A0P7TUX8_SCLFO</name>
<comment type="subcellular location">
    <subcellularLocation>
        <location evidence="1">Golgi apparatus membrane</location>
        <topology evidence="1">Single-pass type II membrane protein</topology>
    </subcellularLocation>
</comment>
<evidence type="ECO:0000256" key="13">
    <source>
        <dbReference type="ARBA" id="ARBA00039111"/>
    </source>
</evidence>
<dbReference type="Pfam" id="PF00777">
    <property type="entry name" value="Glyco_transf_29"/>
    <property type="match status" value="1"/>
</dbReference>
<dbReference type="InterPro" id="IPR038578">
    <property type="entry name" value="GT29-like_sf"/>
</dbReference>
<gene>
    <name evidence="25" type="ORF">Z043_120429</name>
</gene>
<dbReference type="EC" id="2.4.3.9" evidence="13"/>
<dbReference type="FunFam" id="3.90.1480.20:FF:000006">
    <property type="entry name" value="ST3 beta-galactoside alpha-2,3-sialyltransferase 5"/>
    <property type="match status" value="1"/>
</dbReference>
<keyword evidence="9" id="KW-0443">Lipid metabolism</keyword>
<evidence type="ECO:0000256" key="4">
    <source>
        <dbReference type="ARBA" id="ARBA00022679"/>
    </source>
</evidence>
<keyword evidence="7" id="KW-1133">Transmembrane helix</keyword>
<accession>A0A0P7TUX8</accession>
<evidence type="ECO:0000256" key="23">
    <source>
        <dbReference type="ARBA" id="ARBA00049539"/>
    </source>
</evidence>
<keyword evidence="4 25" id="KW-0808">Transferase</keyword>
<evidence type="ECO:0000256" key="20">
    <source>
        <dbReference type="ARBA" id="ARBA00045587"/>
    </source>
</evidence>
<comment type="catalytic activity">
    <reaction evidence="21">
        <text>a beta-D-Gal-(1&lt;-&gt;1')-ceramide + CMP-N-acetyl-beta-neuraminate = N-acetyl-alpha-neuraminosyl-(2-&gt;3)-beta-D-galactosyl-(1&lt;-&gt;1')-ceramide + CMP + H(+)</text>
        <dbReference type="Rhea" id="RHEA:41780"/>
        <dbReference type="ChEBI" id="CHEBI:15378"/>
        <dbReference type="ChEBI" id="CHEBI:57812"/>
        <dbReference type="ChEBI" id="CHEBI:60377"/>
        <dbReference type="ChEBI" id="CHEBI:82643"/>
        <dbReference type="ChEBI" id="CHEBI:143593"/>
    </reaction>
    <physiologicalReaction direction="left-to-right" evidence="21">
        <dbReference type="Rhea" id="RHEA:41781"/>
    </physiologicalReaction>
</comment>
<evidence type="ECO:0000256" key="16">
    <source>
        <dbReference type="ARBA" id="ARBA00041896"/>
    </source>
</evidence>
<dbReference type="GO" id="GO:0000139">
    <property type="term" value="C:Golgi membrane"/>
    <property type="evidence" value="ECO:0007669"/>
    <property type="project" value="UniProtKB-SubCell"/>
</dbReference>
<keyword evidence="8" id="KW-0333">Golgi apparatus</keyword>
<evidence type="ECO:0000256" key="2">
    <source>
        <dbReference type="ARBA" id="ARBA00006003"/>
    </source>
</evidence>
<comment type="catalytic activity">
    <reaction evidence="22">
        <text>ganglioside GA2 (d18:1(4E)/18:0) + CMP-N-acetyl-beta-neuraminate = ganglioside GM2 (d18:1(4E)/18:0) + CMP + H(+)</text>
        <dbReference type="Rhea" id="RHEA:41776"/>
        <dbReference type="ChEBI" id="CHEBI:15378"/>
        <dbReference type="ChEBI" id="CHEBI:57812"/>
        <dbReference type="ChEBI" id="CHEBI:60377"/>
        <dbReference type="ChEBI" id="CHEBI:78485"/>
        <dbReference type="ChEBI" id="CHEBI:78486"/>
    </reaction>
    <physiologicalReaction direction="left-to-right" evidence="22">
        <dbReference type="Rhea" id="RHEA:41777"/>
    </physiologicalReaction>
</comment>
<sequence length="302" mass="34078">LVHSHVKAILDKKCRPAFTRSEMKSKFKWPGQVKDYFLREASPTGPMFKYPPPFGFYNMKDKLHEILSLLPKSTGQESSGNACQRCVVVGNGGILRGLRLGSLIDQFDIIIRLNSGPVQGFSKDVGTRTSIRMSYPEGSPTAWEDQDPRLLFVAVVYKSVDFNWLRAMITRKQVKVPSRIPIELSQFRILNPEIIRETALDLLQLPAPRIRLWGWDQNVPTLGFSALTLASYMCDEVSIAGFGYNLTDENALLHYYDTLPMRVMLKQSMHNVNREHLLLKSLAEAGVISDLTGGVHCSFCSR</sequence>
<evidence type="ECO:0000256" key="17">
    <source>
        <dbReference type="ARBA" id="ARBA00041976"/>
    </source>
</evidence>
<comment type="similarity">
    <text evidence="2">Belongs to the glycosyltransferase 29 family.</text>
</comment>